<dbReference type="InterPro" id="IPR036388">
    <property type="entry name" value="WH-like_DNA-bd_sf"/>
</dbReference>
<keyword evidence="3 10" id="KW-0547">Nucleotide-binding</keyword>
<dbReference type="GO" id="GO:0016887">
    <property type="term" value="F:ATP hydrolysis activity"/>
    <property type="evidence" value="ECO:0007669"/>
    <property type="project" value="RHEA"/>
</dbReference>
<dbReference type="CDD" id="cd17920">
    <property type="entry name" value="DEXHc_RecQ"/>
    <property type="match status" value="1"/>
</dbReference>
<dbReference type="GO" id="GO:0003677">
    <property type="term" value="F:DNA binding"/>
    <property type="evidence" value="ECO:0007669"/>
    <property type="project" value="UniProtKB-KW"/>
</dbReference>
<feature type="region of interest" description="Disordered" evidence="12">
    <location>
        <begin position="685"/>
        <end position="808"/>
    </location>
</feature>
<reference evidence="15 16" key="1">
    <citation type="journal article" date="2018" name="Sci. Rep.">
        <title>Genome sequence of the cauliflower mushroom Sparassis crispa (Hanabiratake) and its association with beneficial usage.</title>
        <authorList>
            <person name="Kiyama R."/>
            <person name="Furutani Y."/>
            <person name="Kawaguchi K."/>
            <person name="Nakanishi T."/>
        </authorList>
    </citation>
    <scope>NUCLEOTIDE SEQUENCE [LARGE SCALE GENOMIC DNA]</scope>
</reference>
<keyword evidence="6 10" id="KW-0067">ATP-binding</keyword>
<dbReference type="GO" id="GO:0046872">
    <property type="term" value="F:metal ion binding"/>
    <property type="evidence" value="ECO:0007669"/>
    <property type="project" value="UniProtKB-KW"/>
</dbReference>
<feature type="compositionally biased region" description="Basic and acidic residues" evidence="12">
    <location>
        <begin position="775"/>
        <end position="786"/>
    </location>
</feature>
<dbReference type="GeneID" id="38786161"/>
<dbReference type="GO" id="GO:0005737">
    <property type="term" value="C:cytoplasm"/>
    <property type="evidence" value="ECO:0007669"/>
    <property type="project" value="TreeGrafter"/>
</dbReference>
<protein>
    <recommendedName>
        <fullName evidence="10">ATP-dependent DNA helicase</fullName>
        <ecNumber evidence="10">5.6.2.4</ecNumber>
    </recommendedName>
</protein>
<dbReference type="Pfam" id="PF00270">
    <property type="entry name" value="DEAD"/>
    <property type="match status" value="1"/>
</dbReference>
<dbReference type="AlphaFoldDB" id="A0A401H4A3"/>
<keyword evidence="8" id="KW-0413">Isomerase</keyword>
<dbReference type="FunFam" id="3.40.50.300:FF:001389">
    <property type="entry name" value="ATP-dependent DNA helicase RecQ"/>
    <property type="match status" value="1"/>
</dbReference>
<dbReference type="Pfam" id="PF16124">
    <property type="entry name" value="RecQ_Zn_bind"/>
    <property type="match status" value="1"/>
</dbReference>
<dbReference type="PANTHER" id="PTHR13710:SF105">
    <property type="entry name" value="ATP-DEPENDENT DNA HELICASE Q1"/>
    <property type="match status" value="1"/>
</dbReference>
<comment type="similarity">
    <text evidence="1 10">Belongs to the helicase family. RecQ subfamily.</text>
</comment>
<evidence type="ECO:0000313" key="16">
    <source>
        <dbReference type="Proteomes" id="UP000287166"/>
    </source>
</evidence>
<evidence type="ECO:0000256" key="8">
    <source>
        <dbReference type="ARBA" id="ARBA00023235"/>
    </source>
</evidence>
<dbReference type="InterPro" id="IPR004589">
    <property type="entry name" value="DNA_helicase_ATP-dep_RecQ"/>
</dbReference>
<dbReference type="NCBIfam" id="TIGR00614">
    <property type="entry name" value="recQ_fam"/>
    <property type="match status" value="1"/>
</dbReference>
<evidence type="ECO:0000259" key="13">
    <source>
        <dbReference type="PROSITE" id="PS51192"/>
    </source>
</evidence>
<feature type="compositionally biased region" description="Acidic residues" evidence="12">
    <location>
        <begin position="740"/>
        <end position="749"/>
    </location>
</feature>
<evidence type="ECO:0000256" key="2">
    <source>
        <dbReference type="ARBA" id="ARBA00022723"/>
    </source>
</evidence>
<comment type="subcellular location">
    <subcellularLocation>
        <location evidence="10">Nucleus</location>
    </subcellularLocation>
</comment>
<dbReference type="Gene3D" id="1.10.10.10">
    <property type="entry name" value="Winged helix-like DNA-binding domain superfamily/Winged helix DNA-binding domain"/>
    <property type="match status" value="1"/>
</dbReference>
<comment type="catalytic activity">
    <reaction evidence="9 10">
        <text>Couples ATP hydrolysis with the unwinding of duplex DNA by translocating in the 3'-5' direction.</text>
        <dbReference type="EC" id="5.6.2.4"/>
    </reaction>
</comment>
<dbReference type="InParanoid" id="A0A401H4A3"/>
<dbReference type="SMART" id="SM00490">
    <property type="entry name" value="HELICc"/>
    <property type="match status" value="1"/>
</dbReference>
<evidence type="ECO:0000256" key="9">
    <source>
        <dbReference type="ARBA" id="ARBA00034617"/>
    </source>
</evidence>
<accession>A0A401H4A3</accession>
<evidence type="ECO:0000256" key="5">
    <source>
        <dbReference type="ARBA" id="ARBA00022806"/>
    </source>
</evidence>
<evidence type="ECO:0000256" key="12">
    <source>
        <dbReference type="SAM" id="MobiDB-lite"/>
    </source>
</evidence>
<dbReference type="Pfam" id="PF00271">
    <property type="entry name" value="Helicase_C"/>
    <property type="match status" value="1"/>
</dbReference>
<dbReference type="SMART" id="SM00487">
    <property type="entry name" value="DEXDc"/>
    <property type="match status" value="1"/>
</dbReference>
<evidence type="ECO:0000313" key="15">
    <source>
        <dbReference type="EMBL" id="GBE89244.1"/>
    </source>
</evidence>
<keyword evidence="2" id="KW-0479">Metal-binding</keyword>
<dbReference type="GO" id="GO:0009378">
    <property type="term" value="F:four-way junction helicase activity"/>
    <property type="evidence" value="ECO:0007669"/>
    <property type="project" value="TreeGrafter"/>
</dbReference>
<feature type="compositionally biased region" description="Polar residues" evidence="12">
    <location>
        <begin position="758"/>
        <end position="772"/>
    </location>
</feature>
<evidence type="ECO:0000256" key="1">
    <source>
        <dbReference type="ARBA" id="ARBA00005446"/>
    </source>
</evidence>
<gene>
    <name evidence="15" type="ORF">SCP_1502520</name>
</gene>
<comment type="catalytic activity">
    <reaction evidence="10">
        <text>ATP + H2O = ADP + phosphate + H(+)</text>
        <dbReference type="Rhea" id="RHEA:13065"/>
        <dbReference type="ChEBI" id="CHEBI:15377"/>
        <dbReference type="ChEBI" id="CHEBI:15378"/>
        <dbReference type="ChEBI" id="CHEBI:30616"/>
        <dbReference type="ChEBI" id="CHEBI:43474"/>
        <dbReference type="ChEBI" id="CHEBI:456216"/>
    </reaction>
</comment>
<feature type="domain" description="Helicase C-terminal" evidence="14">
    <location>
        <begin position="369"/>
        <end position="517"/>
    </location>
</feature>
<dbReference type="Gene3D" id="3.40.50.300">
    <property type="entry name" value="P-loop containing nucleotide triphosphate hydrolases"/>
    <property type="match status" value="2"/>
</dbReference>
<evidence type="ECO:0000256" key="10">
    <source>
        <dbReference type="RuleBase" id="RU364117"/>
    </source>
</evidence>
<dbReference type="InterPro" id="IPR014001">
    <property type="entry name" value="Helicase_ATP-bd"/>
</dbReference>
<proteinExistence type="inferred from homology"/>
<dbReference type="Proteomes" id="UP000287166">
    <property type="component" value="Unassembled WGS sequence"/>
</dbReference>
<evidence type="ECO:0000256" key="7">
    <source>
        <dbReference type="ARBA" id="ARBA00023125"/>
    </source>
</evidence>
<dbReference type="EC" id="5.6.2.4" evidence="10"/>
<keyword evidence="11" id="KW-0175">Coiled coil</keyword>
<dbReference type="STRING" id="139825.A0A401H4A3"/>
<dbReference type="EMBL" id="BFAD01000015">
    <property type="protein sequence ID" value="GBE89244.1"/>
    <property type="molecule type" value="Genomic_DNA"/>
</dbReference>
<evidence type="ECO:0000256" key="11">
    <source>
        <dbReference type="SAM" id="Coils"/>
    </source>
</evidence>
<keyword evidence="7" id="KW-0238">DNA-binding</keyword>
<sequence>MPWYPSDEIDGVLEMSRAEYMATQGNHSLNADAGPSQTRRTASSSHPRRMTSDIGIINAGIAEIDEEMERLKARRASLIVQKQTAEKNKRKLDASIRNISALRVKDTGRVSEKGIDYTTEFEWTGPLRYKMKMVFGIDDFRLCQQGVCNANMDGRDIICVMPTGGGKSLTYQLPALLSNGCTLVISPLIALMEDQVLHLKEVGVRAAMVTAELPRAEMDQITRQMKIMASSTETDRSDIKLLYVTPEKVVNNRNFLSLLQALAEAGKLNRWVLDEAHCISHYGHDFRPDYQRLTILRTTFPNVPIIALSATCPPAVLEDIRKVMKMGPIVNGSSAPPVGTVYFSAPLYRKNLHYAVLPKPSTCSAAITMMKNYILEHHKNHVGIIYCLAKKDAEDVAQKLKEESGQEIKTEVYHSDITRDAKEAIHKKWREGQVKVVCATLAFGLGIDKSDVRFVLHHSMPKSLDGLYQESGRAGRDRKDADCVLYYRPQDAIRLTQIVDKGAGELDKLHDMLRFAQDVEQCRKIQFAKYFNSSADLSMDVWTTGDEDAETPCGHCDNCTRSAELVDRRDITLAAWRVLKVVEIVNKRGGFVTVAQLADLVRGHGGSSFHAKVKKGRKTVREKVHLDLNEVAGGKLEYSKQDAELLCIHLMVEDYLKTFYSVNNFTTNTYVRLGNNADRLTQLSKQDVEQGKTPAIHRSFLIKSKRKPTSRRIGETTSNRQHEDGPSSSRKGKRRAIEFSDGEESDDESETARDSDFISASTSEKPRSSYSYRPSEGKAPHDEDVWSRSMLSPPPRPSKRPRRTCRIPDMDRTVDVEVICISSD</sequence>
<organism evidence="15 16">
    <name type="scientific">Sparassis crispa</name>
    <dbReference type="NCBI Taxonomy" id="139825"/>
    <lineage>
        <taxon>Eukaryota</taxon>
        <taxon>Fungi</taxon>
        <taxon>Dikarya</taxon>
        <taxon>Basidiomycota</taxon>
        <taxon>Agaricomycotina</taxon>
        <taxon>Agaricomycetes</taxon>
        <taxon>Polyporales</taxon>
        <taxon>Sparassidaceae</taxon>
        <taxon>Sparassis</taxon>
    </lineage>
</organism>
<dbReference type="SUPFAM" id="SSF52540">
    <property type="entry name" value="P-loop containing nucleoside triphosphate hydrolases"/>
    <property type="match status" value="1"/>
</dbReference>
<feature type="region of interest" description="Disordered" evidence="12">
    <location>
        <begin position="26"/>
        <end position="50"/>
    </location>
</feature>
<dbReference type="InterPro" id="IPR011545">
    <property type="entry name" value="DEAD/DEAH_box_helicase_dom"/>
</dbReference>
<dbReference type="PROSITE" id="PS51194">
    <property type="entry name" value="HELICASE_CTER"/>
    <property type="match status" value="1"/>
</dbReference>
<dbReference type="GO" id="GO:0005694">
    <property type="term" value="C:chromosome"/>
    <property type="evidence" value="ECO:0007669"/>
    <property type="project" value="TreeGrafter"/>
</dbReference>
<feature type="coiled-coil region" evidence="11">
    <location>
        <begin position="61"/>
        <end position="88"/>
    </location>
</feature>
<dbReference type="PROSITE" id="PS51192">
    <property type="entry name" value="HELICASE_ATP_BIND_1"/>
    <property type="match status" value="1"/>
</dbReference>
<dbReference type="GO" id="GO:0043138">
    <property type="term" value="F:3'-5' DNA helicase activity"/>
    <property type="evidence" value="ECO:0007669"/>
    <property type="project" value="UniProtKB-EC"/>
</dbReference>
<feature type="compositionally biased region" description="Polar residues" evidence="12">
    <location>
        <begin position="26"/>
        <end position="45"/>
    </location>
</feature>
<keyword evidence="10" id="KW-0539">Nucleus</keyword>
<evidence type="ECO:0000259" key="14">
    <source>
        <dbReference type="PROSITE" id="PS51194"/>
    </source>
</evidence>
<evidence type="ECO:0000256" key="3">
    <source>
        <dbReference type="ARBA" id="ARBA00022741"/>
    </source>
</evidence>
<dbReference type="InterPro" id="IPR032284">
    <property type="entry name" value="RecQ_Zn-bd"/>
</dbReference>
<dbReference type="GO" id="GO:0005524">
    <property type="term" value="F:ATP binding"/>
    <property type="evidence" value="ECO:0007669"/>
    <property type="project" value="UniProtKB-KW"/>
</dbReference>
<keyword evidence="5 10" id="KW-0347">Helicase</keyword>
<dbReference type="OrthoDB" id="10261556at2759"/>
<comment type="caution">
    <text evidence="15">The sequence shown here is derived from an EMBL/GenBank/DDBJ whole genome shotgun (WGS) entry which is preliminary data.</text>
</comment>
<dbReference type="InterPro" id="IPR001650">
    <property type="entry name" value="Helicase_C-like"/>
</dbReference>
<dbReference type="PANTHER" id="PTHR13710">
    <property type="entry name" value="DNA HELICASE RECQ FAMILY MEMBER"/>
    <property type="match status" value="1"/>
</dbReference>
<dbReference type="GO" id="GO:0005634">
    <property type="term" value="C:nucleus"/>
    <property type="evidence" value="ECO:0007669"/>
    <property type="project" value="UniProtKB-SubCell"/>
</dbReference>
<dbReference type="GO" id="GO:0000724">
    <property type="term" value="P:double-strand break repair via homologous recombination"/>
    <property type="evidence" value="ECO:0007669"/>
    <property type="project" value="TreeGrafter"/>
</dbReference>
<feature type="domain" description="Helicase ATP-binding" evidence="13">
    <location>
        <begin position="148"/>
        <end position="330"/>
    </location>
</feature>
<evidence type="ECO:0000256" key="6">
    <source>
        <dbReference type="ARBA" id="ARBA00022840"/>
    </source>
</evidence>
<dbReference type="RefSeq" id="XP_027620157.1">
    <property type="nucleotide sequence ID" value="XM_027764356.1"/>
</dbReference>
<keyword evidence="4 10" id="KW-0378">Hydrolase</keyword>
<keyword evidence="16" id="KW-1185">Reference proteome</keyword>
<name>A0A401H4A3_9APHY</name>
<evidence type="ECO:0000256" key="4">
    <source>
        <dbReference type="ARBA" id="ARBA00022801"/>
    </source>
</evidence>
<dbReference type="InterPro" id="IPR027417">
    <property type="entry name" value="P-loop_NTPase"/>
</dbReference>